<evidence type="ECO:0000256" key="4">
    <source>
        <dbReference type="ARBA" id="ARBA00022840"/>
    </source>
</evidence>
<name>A0A370WRJ5_9GAMM</name>
<evidence type="ECO:0000256" key="11">
    <source>
        <dbReference type="ARBA" id="ARBA00060830"/>
    </source>
</evidence>
<keyword evidence="7" id="KW-0030">Aminoacyl-tRNA synthetase</keyword>
<keyword evidence="6 12" id="KW-0175">Coiled coil</keyword>
<reference evidence="14 15" key="1">
    <citation type="submission" date="2018-07" db="EMBL/GenBank/DDBJ databases">
        <title>Dyella monticola sp. nov. and Dyella psychrodurans sp. nov. isolated from monsoon evergreen broad-leaved forest soil of Dinghu Mountain, China.</title>
        <authorList>
            <person name="Gao Z."/>
            <person name="Qiu L."/>
        </authorList>
    </citation>
    <scope>NUCLEOTIDE SEQUENCE [LARGE SCALE GENOMIC DNA]</scope>
    <source>
        <strain evidence="14 15">4G-K06</strain>
    </source>
</reference>
<evidence type="ECO:0000256" key="10">
    <source>
        <dbReference type="ARBA" id="ARBA00047552"/>
    </source>
</evidence>
<dbReference type="Proteomes" id="UP000254258">
    <property type="component" value="Unassembled WGS sequence"/>
</dbReference>
<feature type="coiled-coil region" evidence="12">
    <location>
        <begin position="6"/>
        <end position="33"/>
    </location>
</feature>
<dbReference type="GO" id="GO:0006438">
    <property type="term" value="P:valyl-tRNA aminoacylation"/>
    <property type="evidence" value="ECO:0007669"/>
    <property type="project" value="InterPro"/>
</dbReference>
<dbReference type="Pfam" id="PF10458">
    <property type="entry name" value="Val_tRNA-synt_C"/>
    <property type="match status" value="1"/>
</dbReference>
<protein>
    <recommendedName>
        <fullName evidence="8">Valine--tRNA ligase</fullName>
        <ecNumber evidence="1">6.1.1.9</ecNumber>
    </recommendedName>
    <alternativeName>
        <fullName evidence="9">Valyl-tRNA synthetase</fullName>
    </alternativeName>
</protein>
<keyword evidence="4" id="KW-0067">ATP-binding</keyword>
<dbReference type="SUPFAM" id="SSF46589">
    <property type="entry name" value="tRNA-binding arm"/>
    <property type="match status" value="1"/>
</dbReference>
<dbReference type="InterPro" id="IPR019499">
    <property type="entry name" value="Val-tRNA_synth_tRNA-bd"/>
</dbReference>
<dbReference type="GO" id="GO:0005737">
    <property type="term" value="C:cytoplasm"/>
    <property type="evidence" value="ECO:0007669"/>
    <property type="project" value="InterPro"/>
</dbReference>
<keyword evidence="5" id="KW-0648">Protein biosynthesis</keyword>
<dbReference type="Gene3D" id="1.10.287.380">
    <property type="entry name" value="Valyl-tRNA synthetase, C-terminal domain"/>
    <property type="match status" value="1"/>
</dbReference>
<keyword evidence="15" id="KW-1185">Reference proteome</keyword>
<gene>
    <name evidence="14" type="ORF">DWU98_21375</name>
</gene>
<feature type="domain" description="Valyl-tRNA synthetase tRNA-binding arm" evidence="13">
    <location>
        <begin position="8"/>
        <end position="73"/>
    </location>
</feature>
<evidence type="ECO:0000256" key="12">
    <source>
        <dbReference type="SAM" id="Coils"/>
    </source>
</evidence>
<dbReference type="FunFam" id="1.10.287.380:FF:000001">
    <property type="entry name" value="Valine--tRNA ligase"/>
    <property type="match status" value="1"/>
</dbReference>
<dbReference type="EMBL" id="QRBE01000030">
    <property type="protein sequence ID" value="RDS78730.1"/>
    <property type="molecule type" value="Genomic_DNA"/>
</dbReference>
<comment type="similarity">
    <text evidence="11">Belongs to the class-I aminoacyl-tRNA synthetase family. ValS type 1 subfamily.</text>
</comment>
<evidence type="ECO:0000256" key="6">
    <source>
        <dbReference type="ARBA" id="ARBA00023054"/>
    </source>
</evidence>
<proteinExistence type="inferred from homology"/>
<organism evidence="14 15">
    <name type="scientific">Dyella monticola</name>
    <dbReference type="NCBI Taxonomy" id="1927958"/>
    <lineage>
        <taxon>Bacteria</taxon>
        <taxon>Pseudomonadati</taxon>
        <taxon>Pseudomonadota</taxon>
        <taxon>Gammaproteobacteria</taxon>
        <taxon>Lysobacterales</taxon>
        <taxon>Rhodanobacteraceae</taxon>
        <taxon>Dyella</taxon>
    </lineage>
</organism>
<dbReference type="GO" id="GO:0004832">
    <property type="term" value="F:valine-tRNA ligase activity"/>
    <property type="evidence" value="ECO:0007669"/>
    <property type="project" value="UniProtKB-EC"/>
</dbReference>
<feature type="non-terminal residue" evidence="14">
    <location>
        <position position="1"/>
    </location>
</feature>
<evidence type="ECO:0000256" key="1">
    <source>
        <dbReference type="ARBA" id="ARBA00013169"/>
    </source>
</evidence>
<evidence type="ECO:0000313" key="14">
    <source>
        <dbReference type="EMBL" id="RDS78730.1"/>
    </source>
</evidence>
<evidence type="ECO:0000256" key="7">
    <source>
        <dbReference type="ARBA" id="ARBA00023146"/>
    </source>
</evidence>
<dbReference type="InterPro" id="IPR037118">
    <property type="entry name" value="Val-tRNA_synth_C_sf"/>
</dbReference>
<dbReference type="GO" id="GO:0005524">
    <property type="term" value="F:ATP binding"/>
    <property type="evidence" value="ECO:0007669"/>
    <property type="project" value="UniProtKB-KW"/>
</dbReference>
<accession>A0A370WRJ5</accession>
<evidence type="ECO:0000256" key="9">
    <source>
        <dbReference type="ARBA" id="ARBA00029936"/>
    </source>
</evidence>
<dbReference type="RefSeq" id="WP_147293411.1">
    <property type="nucleotide sequence ID" value="NZ_QRBE01000030.1"/>
</dbReference>
<sequence>IPLAGLIDLSAEKTRLSKEIAKIESEIKKCENKLGNANFVANAPAEVVTQERQRITDWSTQLGTLREQMRKLG</sequence>
<dbReference type="AlphaFoldDB" id="A0A370WRJ5"/>
<dbReference type="InterPro" id="IPR010978">
    <property type="entry name" value="tRNA-bd_arm"/>
</dbReference>
<evidence type="ECO:0000256" key="2">
    <source>
        <dbReference type="ARBA" id="ARBA00022598"/>
    </source>
</evidence>
<evidence type="ECO:0000256" key="5">
    <source>
        <dbReference type="ARBA" id="ARBA00022917"/>
    </source>
</evidence>
<dbReference type="OrthoDB" id="145596at135614"/>
<comment type="caution">
    <text evidence="14">The sequence shown here is derived from an EMBL/GenBank/DDBJ whole genome shotgun (WGS) entry which is preliminary data.</text>
</comment>
<evidence type="ECO:0000256" key="8">
    <source>
        <dbReference type="ARBA" id="ARBA00024407"/>
    </source>
</evidence>
<comment type="catalytic activity">
    <reaction evidence="10">
        <text>tRNA(Val) + L-valine + ATP = L-valyl-tRNA(Val) + AMP + diphosphate</text>
        <dbReference type="Rhea" id="RHEA:10704"/>
        <dbReference type="Rhea" id="RHEA-COMP:9672"/>
        <dbReference type="Rhea" id="RHEA-COMP:9708"/>
        <dbReference type="ChEBI" id="CHEBI:30616"/>
        <dbReference type="ChEBI" id="CHEBI:33019"/>
        <dbReference type="ChEBI" id="CHEBI:57762"/>
        <dbReference type="ChEBI" id="CHEBI:78442"/>
        <dbReference type="ChEBI" id="CHEBI:78537"/>
        <dbReference type="ChEBI" id="CHEBI:456215"/>
        <dbReference type="EC" id="6.1.1.9"/>
    </reaction>
</comment>
<dbReference type="EC" id="6.1.1.9" evidence="1"/>
<keyword evidence="2" id="KW-0436">Ligase</keyword>
<keyword evidence="3" id="KW-0547">Nucleotide-binding</keyword>
<evidence type="ECO:0000256" key="3">
    <source>
        <dbReference type="ARBA" id="ARBA00022741"/>
    </source>
</evidence>
<evidence type="ECO:0000259" key="13">
    <source>
        <dbReference type="Pfam" id="PF10458"/>
    </source>
</evidence>
<evidence type="ECO:0000313" key="15">
    <source>
        <dbReference type="Proteomes" id="UP000254258"/>
    </source>
</evidence>